<evidence type="ECO:0000256" key="1">
    <source>
        <dbReference type="SAM" id="MobiDB-lite"/>
    </source>
</evidence>
<feature type="compositionally biased region" description="Polar residues" evidence="1">
    <location>
        <begin position="414"/>
        <end position="426"/>
    </location>
</feature>
<feature type="region of interest" description="Disordered" evidence="1">
    <location>
        <begin position="639"/>
        <end position="661"/>
    </location>
</feature>
<feature type="compositionally biased region" description="Low complexity" evidence="1">
    <location>
        <begin position="129"/>
        <end position="168"/>
    </location>
</feature>
<protein>
    <submittedName>
        <fullName evidence="2">Uncharacterized protein</fullName>
    </submittedName>
</protein>
<evidence type="ECO:0000313" key="2">
    <source>
        <dbReference type="EMBL" id="KAG5842806.1"/>
    </source>
</evidence>
<feature type="compositionally biased region" description="Polar residues" evidence="1">
    <location>
        <begin position="369"/>
        <end position="378"/>
    </location>
</feature>
<feature type="region of interest" description="Disordered" evidence="1">
    <location>
        <begin position="363"/>
        <end position="466"/>
    </location>
</feature>
<dbReference type="EMBL" id="JAFIRN010000009">
    <property type="protein sequence ID" value="KAG5842806.1"/>
    <property type="molecule type" value="Genomic_DNA"/>
</dbReference>
<accession>A0A9D3M5C7</accession>
<feature type="compositionally biased region" description="Basic and acidic residues" evidence="1">
    <location>
        <begin position="457"/>
        <end position="466"/>
    </location>
</feature>
<feature type="compositionally biased region" description="Basic and acidic residues" evidence="1">
    <location>
        <begin position="439"/>
        <end position="450"/>
    </location>
</feature>
<organism evidence="2 3">
    <name type="scientific">Anguilla anguilla</name>
    <name type="common">European freshwater eel</name>
    <name type="synonym">Muraena anguilla</name>
    <dbReference type="NCBI Taxonomy" id="7936"/>
    <lineage>
        <taxon>Eukaryota</taxon>
        <taxon>Metazoa</taxon>
        <taxon>Chordata</taxon>
        <taxon>Craniata</taxon>
        <taxon>Vertebrata</taxon>
        <taxon>Euteleostomi</taxon>
        <taxon>Actinopterygii</taxon>
        <taxon>Neopterygii</taxon>
        <taxon>Teleostei</taxon>
        <taxon>Anguilliformes</taxon>
        <taxon>Anguillidae</taxon>
        <taxon>Anguilla</taxon>
    </lineage>
</organism>
<evidence type="ECO:0000313" key="3">
    <source>
        <dbReference type="Proteomes" id="UP001044222"/>
    </source>
</evidence>
<feature type="compositionally biased region" description="Low complexity" evidence="1">
    <location>
        <begin position="335"/>
        <end position="349"/>
    </location>
</feature>
<feature type="region of interest" description="Disordered" evidence="1">
    <location>
        <begin position="58"/>
        <end position="77"/>
    </location>
</feature>
<reference evidence="2" key="1">
    <citation type="submission" date="2021-01" db="EMBL/GenBank/DDBJ databases">
        <title>A chromosome-scale assembly of European eel, Anguilla anguilla.</title>
        <authorList>
            <person name="Henkel C."/>
            <person name="Jong-Raadsen S.A."/>
            <person name="Dufour S."/>
            <person name="Weltzien F.-A."/>
            <person name="Palstra A.P."/>
            <person name="Pelster B."/>
            <person name="Spaink H.P."/>
            <person name="Van Den Thillart G.E."/>
            <person name="Jansen H."/>
            <person name="Zahm M."/>
            <person name="Klopp C."/>
            <person name="Cedric C."/>
            <person name="Louis A."/>
            <person name="Berthelot C."/>
            <person name="Parey E."/>
            <person name="Roest Crollius H."/>
            <person name="Montfort J."/>
            <person name="Robinson-Rechavi M."/>
            <person name="Bucao C."/>
            <person name="Bouchez O."/>
            <person name="Gislard M."/>
            <person name="Lluch J."/>
            <person name="Milhes M."/>
            <person name="Lampietro C."/>
            <person name="Lopez Roques C."/>
            <person name="Donnadieu C."/>
            <person name="Braasch I."/>
            <person name="Desvignes T."/>
            <person name="Postlethwait J."/>
            <person name="Bobe J."/>
            <person name="Guiguen Y."/>
            <person name="Dirks R."/>
        </authorList>
    </citation>
    <scope>NUCLEOTIDE SEQUENCE</scope>
    <source>
        <strain evidence="2">Tag_6206</strain>
        <tissue evidence="2">Liver</tissue>
    </source>
</reference>
<feature type="region of interest" description="Disordered" evidence="1">
    <location>
        <begin position="481"/>
        <end position="510"/>
    </location>
</feature>
<gene>
    <name evidence="2" type="ORF">ANANG_G00181660</name>
</gene>
<comment type="caution">
    <text evidence="2">The sequence shown here is derived from an EMBL/GenBank/DDBJ whole genome shotgun (WGS) entry which is preliminary data.</text>
</comment>
<feature type="region of interest" description="Disordered" evidence="1">
    <location>
        <begin position="126"/>
        <end position="175"/>
    </location>
</feature>
<dbReference type="AlphaFoldDB" id="A0A9D3M5C7"/>
<feature type="compositionally biased region" description="Polar residues" evidence="1">
    <location>
        <begin position="642"/>
        <end position="658"/>
    </location>
</feature>
<sequence length="917" mass="98848">MMNLTFHCAQDTYGHMATFGQVVVEKVPFACTNNENAIGKNPHLHKNQTLNSQVFFTTETPPTSSPNPPTYCDNSLTSSHKSAASALSASFQTSRTLNSNTSTHDLTISCHNLPTLSSSQIQTAFSHISTTSSGNPPTSSGNPPTSSLNPSTSSGNPSTSSGNSPTSSAKGPSLSQMLCPSSYRPIGTPAVSHTAISPCHSIADIYNSNLSSRAVMLPCLLSTFPLSLPVALYSVSLNAAPTIPIPLTPNGQMANANTPAIQTSASSPCSQISQTVAQAAILPEAQDSSESMPLDTVVGLAASTEDQTANGTFLAPPVKALADSPCERTPPAGGAQEEPVNPAAAENEPTSTVVEADITECAGDPSEEATPTSDTSSACGIASSRATDDSSVNGLSVGSLDSAGVDLQMPACSPGNTGSNPQNPTQFELGDQGDLFRCPVKEDDNNDKETNIANEGDDQKPKKADRRPALVPCLKVLADFLAQRPPPTGRKKHANPAAGDTGRASTVAEMDSDKTCVGAVVEVVRKTDADSAGKTDYSNDMDWRIGHSEETEGLDIKSFQEPREADKRPLVPRVSLVRLPVYLSPPGCPLPQFRLVPSANKQEVHLEQILEEDQSSLTKCLSQKLCRIRWPLKRKDPPLNCPATTSKRAKSMNVQGTTGIPPEDYHWNITEEIREECDKARPSEDRIKRVLKETFKTRRTWIDGQPPGKLLPICKPYPCFRLGTFIMCEFAMLLGGKKFDAIPQRAENFLNVMESMMGAQKEGELRMLPVLSMIEENTKFEREISASVITVCKAASPGDLQLNSRETHPPRLVLHVTDDSLLDAFIVGDTVIARAQANTVLDAVVTLLATYYTFHLQYPRIYSQALGFLQHHLLGDMYIGPKSNRFRLLSREFVKCRKKPQGPRTKILRCTLQMCND</sequence>
<proteinExistence type="predicted"/>
<dbReference type="Proteomes" id="UP001044222">
    <property type="component" value="Chromosome 9"/>
</dbReference>
<name>A0A9D3M5C7_ANGAN</name>
<feature type="region of interest" description="Disordered" evidence="1">
    <location>
        <begin position="321"/>
        <end position="350"/>
    </location>
</feature>
<keyword evidence="3" id="KW-1185">Reference proteome</keyword>